<sequence>MSAHYQDWEPVVIRSNSAAKAAKAANTVHHTIAKPAGNKEFQRLNNEDIPKLNKITHEQALAISTARNALGLKQIDLALKLGIQEKIIKEYENGSVANFSPVLYKRILRVLNINPKSV</sequence>
<dbReference type="InterPro" id="IPR001387">
    <property type="entry name" value="Cro/C1-type_HTH"/>
</dbReference>
<reference evidence="2" key="1">
    <citation type="journal article" date="2020" name="Nature">
        <title>Giant virus diversity and host interactions through global metagenomics.</title>
        <authorList>
            <person name="Schulz F."/>
            <person name="Roux S."/>
            <person name="Paez-Espino D."/>
            <person name="Jungbluth S."/>
            <person name="Walsh D.A."/>
            <person name="Denef V.J."/>
            <person name="McMahon K.D."/>
            <person name="Konstantinidis K.T."/>
            <person name="Eloe-Fadrosh E.A."/>
            <person name="Kyrpides N.C."/>
            <person name="Woyke T."/>
        </authorList>
    </citation>
    <scope>NUCLEOTIDE SEQUENCE</scope>
    <source>
        <strain evidence="2">GVMAG-M-3300020565-3</strain>
    </source>
</reference>
<dbReference type="Gene3D" id="1.10.260.40">
    <property type="entry name" value="lambda repressor-like DNA-binding domains"/>
    <property type="match status" value="1"/>
</dbReference>
<dbReference type="InterPro" id="IPR010982">
    <property type="entry name" value="Lambda_DNA-bd_dom_sf"/>
</dbReference>
<organism evidence="2">
    <name type="scientific">viral metagenome</name>
    <dbReference type="NCBI Taxonomy" id="1070528"/>
    <lineage>
        <taxon>unclassified sequences</taxon>
        <taxon>metagenomes</taxon>
        <taxon>organismal metagenomes</taxon>
    </lineage>
</organism>
<evidence type="ECO:0000313" key="2">
    <source>
        <dbReference type="EMBL" id="QHT02405.1"/>
    </source>
</evidence>
<accession>A0A6C0CFQ2</accession>
<dbReference type="EMBL" id="MN739393">
    <property type="protein sequence ID" value="QHT02405.1"/>
    <property type="molecule type" value="Genomic_DNA"/>
</dbReference>
<name>A0A6C0CFQ2_9ZZZZ</name>
<dbReference type="AlphaFoldDB" id="A0A6C0CFQ2"/>
<feature type="domain" description="HTH cro/C1-type" evidence="1">
    <location>
        <begin position="63"/>
        <end position="118"/>
    </location>
</feature>
<dbReference type="GO" id="GO:0003677">
    <property type="term" value="F:DNA binding"/>
    <property type="evidence" value="ECO:0007669"/>
    <property type="project" value="InterPro"/>
</dbReference>
<dbReference type="SUPFAM" id="SSF47413">
    <property type="entry name" value="lambda repressor-like DNA-binding domains"/>
    <property type="match status" value="1"/>
</dbReference>
<protein>
    <recommendedName>
        <fullName evidence="1">HTH cro/C1-type domain-containing protein</fullName>
    </recommendedName>
</protein>
<dbReference type="CDD" id="cd00093">
    <property type="entry name" value="HTH_XRE"/>
    <property type="match status" value="1"/>
</dbReference>
<proteinExistence type="predicted"/>
<evidence type="ECO:0000259" key="1">
    <source>
        <dbReference type="PROSITE" id="PS50943"/>
    </source>
</evidence>
<dbReference type="PROSITE" id="PS50943">
    <property type="entry name" value="HTH_CROC1"/>
    <property type="match status" value="1"/>
</dbReference>
<dbReference type="Pfam" id="PF01381">
    <property type="entry name" value="HTH_3"/>
    <property type="match status" value="1"/>
</dbReference>
<dbReference type="SMART" id="SM00530">
    <property type="entry name" value="HTH_XRE"/>
    <property type="match status" value="1"/>
</dbReference>